<organism evidence="2 3">
    <name type="scientific">Staphylotrichum tortipilum</name>
    <dbReference type="NCBI Taxonomy" id="2831512"/>
    <lineage>
        <taxon>Eukaryota</taxon>
        <taxon>Fungi</taxon>
        <taxon>Dikarya</taxon>
        <taxon>Ascomycota</taxon>
        <taxon>Pezizomycotina</taxon>
        <taxon>Sordariomycetes</taxon>
        <taxon>Sordariomycetidae</taxon>
        <taxon>Sordariales</taxon>
        <taxon>Chaetomiaceae</taxon>
        <taxon>Staphylotrichum</taxon>
    </lineage>
</organism>
<evidence type="ECO:0000313" key="2">
    <source>
        <dbReference type="EMBL" id="KAK3902707.1"/>
    </source>
</evidence>
<feature type="region of interest" description="Disordered" evidence="1">
    <location>
        <begin position="134"/>
        <end position="162"/>
    </location>
</feature>
<reference evidence="2" key="2">
    <citation type="submission" date="2023-05" db="EMBL/GenBank/DDBJ databases">
        <authorList>
            <consortium name="Lawrence Berkeley National Laboratory"/>
            <person name="Steindorff A."/>
            <person name="Hensen N."/>
            <person name="Bonometti L."/>
            <person name="Westerberg I."/>
            <person name="Brannstrom I.O."/>
            <person name="Guillou S."/>
            <person name="Cros-Aarteil S."/>
            <person name="Calhoun S."/>
            <person name="Haridas S."/>
            <person name="Kuo A."/>
            <person name="Mondo S."/>
            <person name="Pangilinan J."/>
            <person name="Riley R."/>
            <person name="Labutti K."/>
            <person name="Andreopoulos B."/>
            <person name="Lipzen A."/>
            <person name="Chen C."/>
            <person name="Yanf M."/>
            <person name="Daum C."/>
            <person name="Ng V."/>
            <person name="Clum A."/>
            <person name="Ohm R."/>
            <person name="Martin F."/>
            <person name="Silar P."/>
            <person name="Natvig D."/>
            <person name="Lalanne C."/>
            <person name="Gautier V."/>
            <person name="Ament-Velasquez S.L."/>
            <person name="Kruys A."/>
            <person name="Hutchinson M.I."/>
            <person name="Powell A.J."/>
            <person name="Barry K."/>
            <person name="Miller A.N."/>
            <person name="Grigoriev I.V."/>
            <person name="Debuchy R."/>
            <person name="Gladieux P."/>
            <person name="Thoren M.H."/>
            <person name="Johannesson H."/>
        </authorList>
    </citation>
    <scope>NUCLEOTIDE SEQUENCE</scope>
    <source>
        <strain evidence="2">CBS 103.79</strain>
    </source>
</reference>
<dbReference type="Proteomes" id="UP001303889">
    <property type="component" value="Unassembled WGS sequence"/>
</dbReference>
<evidence type="ECO:0000256" key="1">
    <source>
        <dbReference type="SAM" id="MobiDB-lite"/>
    </source>
</evidence>
<dbReference type="EMBL" id="MU855492">
    <property type="protein sequence ID" value="KAK3902707.1"/>
    <property type="molecule type" value="Genomic_DNA"/>
</dbReference>
<reference evidence="2" key="1">
    <citation type="journal article" date="2023" name="Mol. Phylogenet. Evol.">
        <title>Genome-scale phylogeny and comparative genomics of the fungal order Sordariales.</title>
        <authorList>
            <person name="Hensen N."/>
            <person name="Bonometti L."/>
            <person name="Westerberg I."/>
            <person name="Brannstrom I.O."/>
            <person name="Guillou S."/>
            <person name="Cros-Aarteil S."/>
            <person name="Calhoun S."/>
            <person name="Haridas S."/>
            <person name="Kuo A."/>
            <person name="Mondo S."/>
            <person name="Pangilinan J."/>
            <person name="Riley R."/>
            <person name="LaButti K."/>
            <person name="Andreopoulos B."/>
            <person name="Lipzen A."/>
            <person name="Chen C."/>
            <person name="Yan M."/>
            <person name="Daum C."/>
            <person name="Ng V."/>
            <person name="Clum A."/>
            <person name="Steindorff A."/>
            <person name="Ohm R.A."/>
            <person name="Martin F."/>
            <person name="Silar P."/>
            <person name="Natvig D.O."/>
            <person name="Lalanne C."/>
            <person name="Gautier V."/>
            <person name="Ament-Velasquez S.L."/>
            <person name="Kruys A."/>
            <person name="Hutchinson M.I."/>
            <person name="Powell A.J."/>
            <person name="Barry K."/>
            <person name="Miller A.N."/>
            <person name="Grigoriev I.V."/>
            <person name="Debuchy R."/>
            <person name="Gladieux P."/>
            <person name="Hiltunen Thoren M."/>
            <person name="Johannesson H."/>
        </authorList>
    </citation>
    <scope>NUCLEOTIDE SEQUENCE</scope>
    <source>
        <strain evidence="2">CBS 103.79</strain>
    </source>
</reference>
<name>A0AAN6MKS5_9PEZI</name>
<accession>A0AAN6MKS5</accession>
<sequence length="273" mass="29663">MASVVSGSAASPSVSESVASASTIPASTGSMDDPLTIQFTTVQDLFAVIACASGDFLSFTGVSPSSFAEIQRERERRGRRFRLRRYEHDRQTLFVAILTLIHESLHLELFRSFLRQLDESQDKTWKLIGATTLRAQGQGHPAGDEGEGDSTGGPRPERSSKGCWPTLVIEASVSQSLGGLHNGMRWWFSASDHQVQIVLLAKLEQEEPSTTRPGAMTTRNAAALQPVLRQTITITPDTTTNPISFNVTSGALGGFVLSVQELENYAQIVWEGL</sequence>
<gene>
    <name evidence="2" type="ORF">C8A05DRAFT_43917</name>
</gene>
<comment type="caution">
    <text evidence="2">The sequence shown here is derived from an EMBL/GenBank/DDBJ whole genome shotgun (WGS) entry which is preliminary data.</text>
</comment>
<evidence type="ECO:0000313" key="3">
    <source>
        <dbReference type="Proteomes" id="UP001303889"/>
    </source>
</evidence>
<dbReference type="AlphaFoldDB" id="A0AAN6MKS5"/>
<protein>
    <submittedName>
        <fullName evidence="2">Uncharacterized protein</fullName>
    </submittedName>
</protein>
<keyword evidence="3" id="KW-1185">Reference proteome</keyword>
<proteinExistence type="predicted"/>